<dbReference type="AlphaFoldDB" id="A0A6J3M1B6"/>
<dbReference type="InterPro" id="IPR036770">
    <property type="entry name" value="Ankyrin_rpt-contain_sf"/>
</dbReference>
<reference evidence="6" key="3">
    <citation type="submission" date="2025-08" db="UniProtKB">
        <authorList>
            <consortium name="RefSeq"/>
        </authorList>
    </citation>
    <scope>IDENTIFICATION</scope>
    <source>
        <strain evidence="6">CBS 342.82</strain>
    </source>
</reference>
<dbReference type="InterPro" id="IPR052374">
    <property type="entry name" value="SERAC1"/>
</dbReference>
<feature type="region of interest" description="Disordered" evidence="3">
    <location>
        <begin position="299"/>
        <end position="464"/>
    </location>
</feature>
<feature type="repeat" description="ANK" evidence="2">
    <location>
        <begin position="514"/>
        <end position="540"/>
    </location>
</feature>
<proteinExistence type="inferred from homology"/>
<evidence type="ECO:0000256" key="1">
    <source>
        <dbReference type="ARBA" id="ARBA00007920"/>
    </source>
</evidence>
<reference evidence="6" key="1">
    <citation type="submission" date="2020-01" db="EMBL/GenBank/DDBJ databases">
        <authorList>
            <consortium name="DOE Joint Genome Institute"/>
            <person name="Haridas S."/>
            <person name="Albert R."/>
            <person name="Binder M."/>
            <person name="Bloem J."/>
            <person name="Labutti K."/>
            <person name="Salamov A."/>
            <person name="Andreopoulos B."/>
            <person name="Baker S.E."/>
            <person name="Barry K."/>
            <person name="Bills G."/>
            <person name="Bluhm B.H."/>
            <person name="Cannon C."/>
            <person name="Castanera R."/>
            <person name="Culley D.E."/>
            <person name="Daum C."/>
            <person name="Ezra D."/>
            <person name="Gonzalez J.B."/>
            <person name="Henrissat B."/>
            <person name="Kuo A."/>
            <person name="Liang C."/>
            <person name="Lipzen A."/>
            <person name="Lutzoni F."/>
            <person name="Magnuson J."/>
            <person name="Mondo S."/>
            <person name="Nolan M."/>
            <person name="Ohm R."/>
            <person name="Pangilinan J."/>
            <person name="Park H.-J."/>
            <person name="Ramirez L."/>
            <person name="Alfaro M."/>
            <person name="Sun H."/>
            <person name="Tritt A."/>
            <person name="Yoshinaga Y."/>
            <person name="Zwiers L.-H."/>
            <person name="Turgeon B.G."/>
            <person name="Goodwin S.B."/>
            <person name="Spatafora J.W."/>
            <person name="Crous P.W."/>
            <person name="Grigoriev I.V."/>
        </authorList>
    </citation>
    <scope>NUCLEOTIDE SEQUENCE</scope>
    <source>
        <strain evidence="6">CBS 342.82</strain>
    </source>
</reference>
<dbReference type="Pfam" id="PF13637">
    <property type="entry name" value="Ank_4"/>
    <property type="match status" value="1"/>
</dbReference>
<name>A0A6J3M1B6_9PEZI</name>
<dbReference type="InterPro" id="IPR029058">
    <property type="entry name" value="AB_hydrolase_fold"/>
</dbReference>
<dbReference type="PROSITE" id="PS50088">
    <property type="entry name" value="ANK_REPEAT"/>
    <property type="match status" value="1"/>
</dbReference>
<evidence type="ECO:0000256" key="3">
    <source>
        <dbReference type="SAM" id="MobiDB-lite"/>
    </source>
</evidence>
<dbReference type="Gene3D" id="3.40.50.1820">
    <property type="entry name" value="alpha/beta hydrolase"/>
    <property type="match status" value="1"/>
</dbReference>
<keyword evidence="2" id="KW-0040">ANK repeat</keyword>
<dbReference type="PANTHER" id="PTHR48182:SF3">
    <property type="entry name" value="DUF676 DOMAIN-CONTAINING PROTEIN"/>
    <property type="match status" value="1"/>
</dbReference>
<evidence type="ECO:0000259" key="4">
    <source>
        <dbReference type="Pfam" id="PF05057"/>
    </source>
</evidence>
<dbReference type="SUPFAM" id="SSF53474">
    <property type="entry name" value="alpha/beta-Hydrolases"/>
    <property type="match status" value="1"/>
</dbReference>
<dbReference type="SMART" id="SM00248">
    <property type="entry name" value="ANK"/>
    <property type="match status" value="2"/>
</dbReference>
<dbReference type="RefSeq" id="XP_033458330.1">
    <property type="nucleotide sequence ID" value="XM_033603317.1"/>
</dbReference>
<sequence length="613" mass="66302">MPVAEGATVPPLGAGATSVSLEQNFLRVLVEPGPKDTEVDIVAVHGLNPTNGSNHAENTWTKGQTLWLKDLLPQKLKSARVMLFGYNANVAFQSSTAGVLEQAHNLLNRVRMKRRRDQAEHRPLIFIAHSLGGIVVKRALVVASQVERYRPIRSSTYGMVFFATPHRGGEFVPLGKIAAKIVRAVHAAPTNSFLESLEKDSLFASSQIDDFRSQLEDYQVLSFFETRPLPHVGIVVDQQSAVLGLSHDRENNVALDLDHTQICKFDPERNREEYELVEDLITEMVDDAIVAHEESRRVGNIPHASASDTPEAVSPDQFPDETMSYDSRMYLPGSSPDPGYTSQSSPRLLMAGSPNPGFSPQASPRMNMPGSPNPAFNPGLGFTPYTSAPTSPDLGAGPAFATPPERHNSDDTRDVARSVLSMTLSDTTAADDDDGRRRSSSTLATSPSIDSASTASRVTSRQKASPNIWRSIGMNLSDTSGASFRSAAAAGQLDLVRDLLEKKNLAIDNSGVRDGFTALAEAALHGHEAVVAYLIGKGANPAFNCVSTTKQFGSIYNTPLALAAGKGHLGCMNLLMDAYPYPRIDLEEAMRAAKYRNRADAIRLLKARDGGLE</sequence>
<protein>
    <recommendedName>
        <fullName evidence="4">DUF676 domain-containing protein</fullName>
    </recommendedName>
</protein>
<dbReference type="Proteomes" id="UP000504637">
    <property type="component" value="Unplaced"/>
</dbReference>
<gene>
    <name evidence="6" type="ORF">K489DRAFT_372209</name>
</gene>
<feature type="compositionally biased region" description="Polar residues" evidence="3">
    <location>
        <begin position="444"/>
        <end position="464"/>
    </location>
</feature>
<accession>A0A6J3M1B6</accession>
<dbReference type="PANTHER" id="PTHR48182">
    <property type="entry name" value="PROTEIN SERAC1"/>
    <property type="match status" value="1"/>
</dbReference>
<comment type="similarity">
    <text evidence="1">Belongs to the putative lipase ROG1 family.</text>
</comment>
<feature type="domain" description="DUF676" evidence="4">
    <location>
        <begin position="41"/>
        <end position="172"/>
    </location>
</feature>
<dbReference type="GeneID" id="54361117"/>
<evidence type="ECO:0000256" key="2">
    <source>
        <dbReference type="PROSITE-ProRule" id="PRU00023"/>
    </source>
</evidence>
<organism evidence="6">
    <name type="scientific">Dissoconium aciculare CBS 342.82</name>
    <dbReference type="NCBI Taxonomy" id="1314786"/>
    <lineage>
        <taxon>Eukaryota</taxon>
        <taxon>Fungi</taxon>
        <taxon>Dikarya</taxon>
        <taxon>Ascomycota</taxon>
        <taxon>Pezizomycotina</taxon>
        <taxon>Dothideomycetes</taxon>
        <taxon>Dothideomycetidae</taxon>
        <taxon>Mycosphaerellales</taxon>
        <taxon>Dissoconiaceae</taxon>
        <taxon>Dissoconium</taxon>
    </lineage>
</organism>
<dbReference type="Gene3D" id="1.25.40.20">
    <property type="entry name" value="Ankyrin repeat-containing domain"/>
    <property type="match status" value="1"/>
</dbReference>
<evidence type="ECO:0000313" key="5">
    <source>
        <dbReference type="Proteomes" id="UP000504637"/>
    </source>
</evidence>
<evidence type="ECO:0000313" key="6">
    <source>
        <dbReference type="RefSeq" id="XP_033458330.1"/>
    </source>
</evidence>
<reference evidence="6" key="2">
    <citation type="submission" date="2020-04" db="EMBL/GenBank/DDBJ databases">
        <authorList>
            <consortium name="NCBI Genome Project"/>
        </authorList>
    </citation>
    <scope>NUCLEOTIDE SEQUENCE</scope>
    <source>
        <strain evidence="6">CBS 342.82</strain>
    </source>
</reference>
<keyword evidence="5" id="KW-1185">Reference proteome</keyword>
<feature type="compositionally biased region" description="Basic and acidic residues" evidence="3">
    <location>
        <begin position="404"/>
        <end position="416"/>
    </location>
</feature>
<dbReference type="InterPro" id="IPR007751">
    <property type="entry name" value="DUF676_lipase-like"/>
</dbReference>
<dbReference type="Pfam" id="PF05057">
    <property type="entry name" value="DUF676"/>
    <property type="match status" value="1"/>
</dbReference>
<dbReference type="OrthoDB" id="5086500at2759"/>
<dbReference type="InterPro" id="IPR002110">
    <property type="entry name" value="Ankyrin_rpt"/>
</dbReference>
<dbReference type="PROSITE" id="PS50297">
    <property type="entry name" value="ANK_REP_REGION"/>
    <property type="match status" value="1"/>
</dbReference>
<dbReference type="SUPFAM" id="SSF48403">
    <property type="entry name" value="Ankyrin repeat"/>
    <property type="match status" value="1"/>
</dbReference>